<reference evidence="2" key="1">
    <citation type="submission" date="2023-06" db="EMBL/GenBank/DDBJ databases">
        <title>Genome-scale phylogeny and comparative genomics of the fungal order Sordariales.</title>
        <authorList>
            <consortium name="Lawrence Berkeley National Laboratory"/>
            <person name="Hensen N."/>
            <person name="Bonometti L."/>
            <person name="Westerberg I."/>
            <person name="Brannstrom I.O."/>
            <person name="Guillou S."/>
            <person name="Cros-Aarteil S."/>
            <person name="Calhoun S."/>
            <person name="Haridas S."/>
            <person name="Kuo A."/>
            <person name="Mondo S."/>
            <person name="Pangilinan J."/>
            <person name="Riley R."/>
            <person name="Labutti K."/>
            <person name="Andreopoulos B."/>
            <person name="Lipzen A."/>
            <person name="Chen C."/>
            <person name="Yanf M."/>
            <person name="Daum C."/>
            <person name="Ng V."/>
            <person name="Clum A."/>
            <person name="Steindorff A."/>
            <person name="Ohm R."/>
            <person name="Martin F."/>
            <person name="Silar P."/>
            <person name="Natvig D."/>
            <person name="Lalanne C."/>
            <person name="Gautier V."/>
            <person name="Ament-Velasquez S.L."/>
            <person name="Kruys A."/>
            <person name="Hutchinson M.I."/>
            <person name="Powell A.J."/>
            <person name="Barry K."/>
            <person name="Miller A.N."/>
            <person name="Grigoriev I.V."/>
            <person name="Debuchy R."/>
            <person name="Gladieux P."/>
            <person name="Thoren M.H."/>
            <person name="Johannesson H."/>
        </authorList>
    </citation>
    <scope>NUCLEOTIDE SEQUENCE</scope>
    <source>
        <strain evidence="2">CBS 606.72</strain>
    </source>
</reference>
<name>A0AA40C100_9PEZI</name>
<dbReference type="Gene3D" id="3.40.50.300">
    <property type="entry name" value="P-loop containing nucleotide triphosphate hydrolases"/>
    <property type="match status" value="1"/>
</dbReference>
<dbReference type="Pfam" id="PF23232">
    <property type="entry name" value="AAA_lid_13"/>
    <property type="match status" value="1"/>
</dbReference>
<organism evidence="2 3">
    <name type="scientific">Immersiella caudata</name>
    <dbReference type="NCBI Taxonomy" id="314043"/>
    <lineage>
        <taxon>Eukaryota</taxon>
        <taxon>Fungi</taxon>
        <taxon>Dikarya</taxon>
        <taxon>Ascomycota</taxon>
        <taxon>Pezizomycotina</taxon>
        <taxon>Sordariomycetes</taxon>
        <taxon>Sordariomycetidae</taxon>
        <taxon>Sordariales</taxon>
        <taxon>Lasiosphaeriaceae</taxon>
        <taxon>Immersiella</taxon>
    </lineage>
</organism>
<dbReference type="EMBL" id="JAULSU010000004">
    <property type="protein sequence ID" value="KAK0620603.1"/>
    <property type="molecule type" value="Genomic_DNA"/>
</dbReference>
<dbReference type="SUPFAM" id="SSF52540">
    <property type="entry name" value="P-loop containing nucleoside triphosphate hydrolases"/>
    <property type="match status" value="1"/>
</dbReference>
<sequence length="169" mass="19595">MTQRNSAELQRNAIVAVFLRMIEYYQGMLFLTTNRLAEFDPAFFNRVHITIKYGNLGPDERRNIWRQHVQRACRRSRKPYLWNEDAYRLLGSIETNGREIRNLTRTAVGFAQSMDQDLDITHVVAVIRNNLGEMGNQDLGGIFAELKAVHERLLEERPPEIIVEALPPS</sequence>
<keyword evidence="3" id="KW-1185">Reference proteome</keyword>
<protein>
    <recommendedName>
        <fullName evidence="1">AAA+ ATPase lid domain-containing protein</fullName>
    </recommendedName>
</protein>
<comment type="caution">
    <text evidence="2">The sequence shown here is derived from an EMBL/GenBank/DDBJ whole genome shotgun (WGS) entry which is preliminary data.</text>
</comment>
<dbReference type="AlphaFoldDB" id="A0AA40C100"/>
<dbReference type="InterPro" id="IPR027417">
    <property type="entry name" value="P-loop_NTPase"/>
</dbReference>
<dbReference type="InterPro" id="IPR056599">
    <property type="entry name" value="AAA_lid_fung"/>
</dbReference>
<evidence type="ECO:0000313" key="2">
    <source>
        <dbReference type="EMBL" id="KAK0620603.1"/>
    </source>
</evidence>
<dbReference type="PANTHER" id="PTHR46411">
    <property type="entry name" value="FAMILY ATPASE, PUTATIVE-RELATED"/>
    <property type="match status" value="1"/>
</dbReference>
<dbReference type="PANTHER" id="PTHR46411:SF2">
    <property type="entry name" value="AAA+ ATPASE DOMAIN-CONTAINING PROTEIN"/>
    <property type="match status" value="1"/>
</dbReference>
<proteinExistence type="predicted"/>
<evidence type="ECO:0000313" key="3">
    <source>
        <dbReference type="Proteomes" id="UP001175000"/>
    </source>
</evidence>
<dbReference type="Proteomes" id="UP001175000">
    <property type="component" value="Unassembled WGS sequence"/>
</dbReference>
<accession>A0AA40C100</accession>
<gene>
    <name evidence="2" type="ORF">B0T14DRAFT_537986</name>
</gene>
<feature type="domain" description="AAA+ ATPase lid" evidence="1">
    <location>
        <begin position="58"/>
        <end position="115"/>
    </location>
</feature>
<evidence type="ECO:0000259" key="1">
    <source>
        <dbReference type="Pfam" id="PF23232"/>
    </source>
</evidence>